<dbReference type="InterPro" id="IPR013953">
    <property type="entry name" value="FACT_SPT16_M"/>
</dbReference>
<dbReference type="RefSeq" id="XP_004992662.1">
    <property type="nucleotide sequence ID" value="XM_004992605.1"/>
</dbReference>
<dbReference type="eggNOG" id="KOG1189">
    <property type="taxonomic scope" value="Eukaryota"/>
</dbReference>
<dbReference type="InterPro" id="IPR040258">
    <property type="entry name" value="Spt16"/>
</dbReference>
<dbReference type="Proteomes" id="UP000007799">
    <property type="component" value="Unassembled WGS sequence"/>
</dbReference>
<feature type="compositionally biased region" description="Acidic residues" evidence="12">
    <location>
        <begin position="897"/>
        <end position="909"/>
    </location>
</feature>
<feature type="region of interest" description="Disordered" evidence="12">
    <location>
        <begin position="897"/>
        <end position="996"/>
    </location>
</feature>
<comment type="subcellular location">
    <subcellularLocation>
        <location evidence="10">Nucleus</location>
    </subcellularLocation>
    <subcellularLocation>
        <location evidence="10">Chromosome</location>
    </subcellularLocation>
</comment>
<feature type="domain" description="Histone chaperone RTT106/FACT complex subunit SPT16-like middle" evidence="15">
    <location>
        <begin position="776"/>
        <end position="866"/>
    </location>
</feature>
<dbReference type="Gene3D" id="2.30.29.210">
    <property type="entry name" value="FACT complex subunit Spt16p/Cdc68p"/>
    <property type="match status" value="1"/>
</dbReference>
<comment type="function">
    <text evidence="10">Component of the FACT complex, a general chromatin factor that acts to reorganize nucleosomes. The FACT complex is involved in multiple processes that require DNA as a template such as mRNA elongation, DNA replication and DNA repair. During transcription elongation the FACT complex acts as a histone chaperone that both destabilizes and restores nucleosomal structure. It facilitates the passage of RNA polymerase II and transcription by promoting the dissociation of one histone H2A-H2B dimer from the nucleosome, then subsequently promotes the reestablishment of the nucleosome following the passage of RNA polymerase II.</text>
</comment>
<dbReference type="SMART" id="SM01286">
    <property type="entry name" value="SPT16"/>
    <property type="match status" value="1"/>
</dbReference>
<dbReference type="InterPro" id="IPR056595">
    <property type="entry name" value="Fact-SPT16_PH"/>
</dbReference>
<feature type="compositionally biased region" description="Basic and acidic residues" evidence="12">
    <location>
        <begin position="451"/>
        <end position="463"/>
    </location>
</feature>
<dbReference type="PANTHER" id="PTHR13980">
    <property type="entry name" value="CDC68 RELATED"/>
    <property type="match status" value="1"/>
</dbReference>
<dbReference type="Pfam" id="PF24824">
    <property type="entry name" value="PH_SPT16"/>
    <property type="match status" value="1"/>
</dbReference>
<evidence type="ECO:0000259" key="14">
    <source>
        <dbReference type="SMART" id="SM01286"/>
    </source>
</evidence>
<evidence type="ECO:0000256" key="9">
    <source>
        <dbReference type="ARBA" id="ARBA00023242"/>
    </source>
</evidence>
<dbReference type="SUPFAM" id="SSF55920">
    <property type="entry name" value="Creatinase/aminopeptidase"/>
    <property type="match status" value="1"/>
</dbReference>
<dbReference type="GO" id="GO:0006368">
    <property type="term" value="P:transcription elongation by RNA polymerase II"/>
    <property type="evidence" value="ECO:0007669"/>
    <property type="project" value="TreeGrafter"/>
</dbReference>
<dbReference type="STRING" id="946362.F2UEG8"/>
<dbReference type="Pfam" id="PF00557">
    <property type="entry name" value="Peptidase_M24"/>
    <property type="match status" value="1"/>
</dbReference>
<evidence type="ECO:0000256" key="5">
    <source>
        <dbReference type="ARBA" id="ARBA00023015"/>
    </source>
</evidence>
<feature type="domain" description="FACT complex subunit SPT16 middle" evidence="14">
    <location>
        <begin position="510"/>
        <end position="658"/>
    </location>
</feature>
<dbReference type="GO" id="GO:0006281">
    <property type="term" value="P:DNA repair"/>
    <property type="evidence" value="ECO:0007669"/>
    <property type="project" value="UniProtKB-UniRule"/>
</dbReference>
<comment type="subunit">
    <text evidence="10">Component of the FACT complex.</text>
</comment>
<feature type="coiled-coil region" evidence="11">
    <location>
        <begin position="587"/>
        <end position="624"/>
    </location>
</feature>
<dbReference type="EMBL" id="GL832970">
    <property type="protein sequence ID" value="EGD75018.1"/>
    <property type="molecule type" value="Genomic_DNA"/>
</dbReference>
<accession>F2UEG8</accession>
<evidence type="ECO:0000256" key="10">
    <source>
        <dbReference type="RuleBase" id="RU367052"/>
    </source>
</evidence>
<keyword evidence="9 10" id="KW-0539">Nucleus</keyword>
<feature type="compositionally biased region" description="Basic and acidic residues" evidence="12">
    <location>
        <begin position="964"/>
        <end position="986"/>
    </location>
</feature>
<evidence type="ECO:0000256" key="7">
    <source>
        <dbReference type="ARBA" id="ARBA00023163"/>
    </source>
</evidence>
<dbReference type="Gene3D" id="3.90.230.10">
    <property type="entry name" value="Creatinase/methionine aminopeptidase superfamily"/>
    <property type="match status" value="1"/>
</dbReference>
<dbReference type="FunFam" id="2.30.29.30:FF:000017">
    <property type="entry name" value="FACT complex subunit SPT16"/>
    <property type="match status" value="1"/>
</dbReference>
<dbReference type="Gene3D" id="3.40.350.10">
    <property type="entry name" value="Creatinase/prolidase N-terminal domain"/>
    <property type="match status" value="1"/>
</dbReference>
<organism evidence="17">
    <name type="scientific">Salpingoeca rosetta (strain ATCC 50818 / BSB-021)</name>
    <dbReference type="NCBI Taxonomy" id="946362"/>
    <lineage>
        <taxon>Eukaryota</taxon>
        <taxon>Choanoflagellata</taxon>
        <taxon>Craspedida</taxon>
        <taxon>Salpingoecidae</taxon>
        <taxon>Salpingoeca</taxon>
    </lineage>
</organism>
<evidence type="ECO:0000256" key="11">
    <source>
        <dbReference type="SAM" id="Coils"/>
    </source>
</evidence>
<keyword evidence="2 10" id="KW-0158">Chromosome</keyword>
<dbReference type="KEGG" id="sre:PTSG_07243"/>
<dbReference type="SMART" id="SM01287">
    <property type="entry name" value="Rtt106"/>
    <property type="match status" value="1"/>
</dbReference>
<keyword evidence="4 10" id="KW-0227">DNA damage</keyword>
<gene>
    <name evidence="16" type="ORF">PTSG_07243</name>
</gene>
<dbReference type="GO" id="GO:0006260">
    <property type="term" value="P:DNA replication"/>
    <property type="evidence" value="ECO:0007669"/>
    <property type="project" value="UniProtKB-KW"/>
</dbReference>
<dbReference type="Gene3D" id="2.30.29.150">
    <property type="match status" value="1"/>
</dbReference>
<dbReference type="SUPFAM" id="SSF50729">
    <property type="entry name" value="PH domain-like"/>
    <property type="match status" value="1"/>
</dbReference>
<evidence type="ECO:0000259" key="15">
    <source>
        <dbReference type="SMART" id="SM01287"/>
    </source>
</evidence>
<dbReference type="FunFam" id="3.90.230.10:FF:000005">
    <property type="entry name" value="FACT complex subunit spt16"/>
    <property type="match status" value="1"/>
</dbReference>
<dbReference type="Gene3D" id="2.30.29.30">
    <property type="entry name" value="Pleckstrin-homology domain (PH domain)/Phosphotyrosine-binding domain (PTB)"/>
    <property type="match status" value="1"/>
</dbReference>
<dbReference type="Pfam" id="PF08512">
    <property type="entry name" value="Rttp106-like_middle"/>
    <property type="match status" value="1"/>
</dbReference>
<dbReference type="InterPro" id="IPR000994">
    <property type="entry name" value="Pept_M24"/>
</dbReference>
<keyword evidence="6 11" id="KW-0175">Coiled coil</keyword>
<dbReference type="GO" id="GO:0031491">
    <property type="term" value="F:nucleosome binding"/>
    <property type="evidence" value="ECO:0007669"/>
    <property type="project" value="TreeGrafter"/>
</dbReference>
<feature type="region of interest" description="Disordered" evidence="12">
    <location>
        <begin position="434"/>
        <end position="463"/>
    </location>
</feature>
<sequence length="996" mass="114214">MADIDAKHLQHALGRLAGAVKEGKFGDVNSIVFSLSQEQGTGAYSKQQAMMLWLTGYLFADTVFVCFADKMLVFTSKKKAEALKPPTEGSPIPCEFIIRNKADKDAANIKKVVETITAAGKRVGYLVNKRKLDQGPFLTSFYAALEKSAELVDASEQVAVLLAGKTDEEVAWTEVAATASSLAMNKEMKRSLLNNFGEPQPAAHEEIAAGVRESVENGKQAAKLKLSPHDFEVCYEPIVQSGKRLSLKLSVMSDERRLKPGVVLCSVGIKYKSMCANVGRTFFVEATKDQEENYKFALEMSEVLQKALKPGATLGDAHAAVVSFVQEKRPELVDHLPKTLGFSTGLEFRDSFLTIKANNQHKITANMTLCLTVGLQDLKSKKGEYAINIVDTVVVKESGVEVLTAKSKSTWDHCSFEFDQEEKETTTEDAVRELLKDEHRPKRQTTTSFASKEDQRREHQKELGRKLHEAAKRRLENEGDVSDEEEHKEEIVAYTSNKAFPKREAARLKIFVDSKHETVILPIFGIATPFHISTIKNTSYADDTQTPFLRINFATPGITTIRSGATAGQPSLVYLKEISYRGSAASIQAAHTGIKNLQSRYRQLERERKEREDLVEQADLVLRRDPNRRLVLRDLFMRPNTHKRAQGMLEAHENGLRYSSRKGDNVDILYSNIKHAFFQPPEHEVQILLHFHLKNAILIGKKQHKDITFYTEIGEVQTDLAMSRFQRSERDEYEAEQRERRMRRKLKQLFRQFFEQVERETDGKVQFEVPNWDLGFPGVPFKTTVHIRPTENCLVNLSEQPAFVLPLSDVERVHFERMDFRNRSFDMVFIFKDYKRKVQMISNIPMQHHDHLMTWLDDRNIKYTQATLPIKWNRVMKEVVENYSQFIEDGGWSFLEDEDEEEEQGEDGEPIGSDKEDSDFQVSEDELEEEESDEEEFEDDDFDDEEEEDEEEFVDDEEGESWEELERQAAEEDRKRAHNQHEERTSRQPSKRPKRR</sequence>
<protein>
    <recommendedName>
        <fullName evidence="10">FACT complex subunit</fullName>
    </recommendedName>
</protein>
<dbReference type="GO" id="GO:0035101">
    <property type="term" value="C:FACT complex"/>
    <property type="evidence" value="ECO:0007669"/>
    <property type="project" value="UniProtKB-UniRule"/>
</dbReference>
<dbReference type="FunCoup" id="F2UEG8">
    <property type="interactions" value="2047"/>
</dbReference>
<reference evidence="16" key="1">
    <citation type="submission" date="2009-08" db="EMBL/GenBank/DDBJ databases">
        <title>Annotation of Salpingoeca rosetta.</title>
        <authorList>
            <consortium name="The Broad Institute Genome Sequencing Platform"/>
            <person name="Russ C."/>
            <person name="Cuomo C."/>
            <person name="Burger G."/>
            <person name="Gray M.W."/>
            <person name="Holland P.W.H."/>
            <person name="King N."/>
            <person name="Lang F.B.F."/>
            <person name="Roger A.J."/>
            <person name="Ruiz-Trillo I."/>
            <person name="Young S.K."/>
            <person name="Zeng Q."/>
            <person name="Gargeya S."/>
            <person name="Alvarado L."/>
            <person name="Berlin A."/>
            <person name="Chapman S.B."/>
            <person name="Chen Z."/>
            <person name="Freedman E."/>
            <person name="Gellesch M."/>
            <person name="Goldberg J."/>
            <person name="Griggs A."/>
            <person name="Gujja S."/>
            <person name="Heilman E."/>
            <person name="Heiman D."/>
            <person name="Howarth C."/>
            <person name="Mehta T."/>
            <person name="Neiman D."/>
            <person name="Pearson M."/>
            <person name="Roberts A."/>
            <person name="Saif S."/>
            <person name="Shea T."/>
            <person name="Shenoy N."/>
            <person name="Sisk P."/>
            <person name="Stolte C."/>
            <person name="Sykes S."/>
            <person name="White J."/>
            <person name="Yandava C."/>
            <person name="Haas B."/>
            <person name="Nusbaum C."/>
            <person name="Birren B."/>
        </authorList>
    </citation>
    <scope>NUCLEOTIDE SEQUENCE [LARGE SCALE GENOMIC DNA]</scope>
    <source>
        <strain evidence="16">ATCC 50818</strain>
    </source>
</reference>
<evidence type="ECO:0000259" key="13">
    <source>
        <dbReference type="SMART" id="SM01285"/>
    </source>
</evidence>
<evidence type="ECO:0000256" key="3">
    <source>
        <dbReference type="ARBA" id="ARBA00022705"/>
    </source>
</evidence>
<dbReference type="PANTHER" id="PTHR13980:SF15">
    <property type="entry name" value="FACT COMPLEX SUBUNIT SPT16"/>
    <property type="match status" value="1"/>
</dbReference>
<dbReference type="GO" id="GO:0010468">
    <property type="term" value="P:regulation of gene expression"/>
    <property type="evidence" value="ECO:0007669"/>
    <property type="project" value="UniProtKB-ARBA"/>
</dbReference>
<comment type="similarity">
    <text evidence="1 10">Belongs to the peptidase M24 family. SPT16 subfamily.</text>
</comment>
<feature type="domain" description="FACT complex subunit SPT16 N-terminal lobe" evidence="13">
    <location>
        <begin position="4"/>
        <end position="158"/>
    </location>
</feature>
<dbReference type="InterPro" id="IPR036005">
    <property type="entry name" value="Creatinase/aminopeptidase-like"/>
</dbReference>
<evidence type="ECO:0000256" key="8">
    <source>
        <dbReference type="ARBA" id="ARBA00023204"/>
    </source>
</evidence>
<dbReference type="SMART" id="SM01285">
    <property type="entry name" value="FACT-Spt16_Nlob"/>
    <property type="match status" value="1"/>
</dbReference>
<dbReference type="AlphaFoldDB" id="F2UEG8"/>
<dbReference type="Pfam" id="PF21091">
    <property type="entry name" value="SPT16_C"/>
    <property type="match status" value="1"/>
</dbReference>
<dbReference type="GeneID" id="16073233"/>
<dbReference type="InParanoid" id="F2UEG8"/>
<evidence type="ECO:0000256" key="4">
    <source>
        <dbReference type="ARBA" id="ARBA00022763"/>
    </source>
</evidence>
<dbReference type="InterPro" id="IPR029149">
    <property type="entry name" value="Creatin/AminoP/Spt16_N"/>
</dbReference>
<evidence type="ECO:0000313" key="17">
    <source>
        <dbReference type="Proteomes" id="UP000007799"/>
    </source>
</evidence>
<dbReference type="Pfam" id="PF14826">
    <property type="entry name" value="FACT-Spt16_Nlob"/>
    <property type="match status" value="1"/>
</dbReference>
<keyword evidence="8 10" id="KW-0234">DNA repair</keyword>
<dbReference type="InterPro" id="IPR013719">
    <property type="entry name" value="RTT106/SPT16-like_middle_dom"/>
</dbReference>
<keyword evidence="5 10" id="KW-0805">Transcription regulation</keyword>
<keyword evidence="7 10" id="KW-0804">Transcription</keyword>
<dbReference type="OrthoDB" id="10251642at2759"/>
<evidence type="ECO:0000256" key="12">
    <source>
        <dbReference type="SAM" id="MobiDB-lite"/>
    </source>
</evidence>
<dbReference type="Pfam" id="PF08644">
    <property type="entry name" value="SPT16"/>
    <property type="match status" value="1"/>
</dbReference>
<evidence type="ECO:0000256" key="1">
    <source>
        <dbReference type="ARBA" id="ARBA00010779"/>
    </source>
</evidence>
<evidence type="ECO:0000256" key="6">
    <source>
        <dbReference type="ARBA" id="ARBA00023054"/>
    </source>
</evidence>
<proteinExistence type="inferred from homology"/>
<dbReference type="OMA" id="YHINTIP"/>
<evidence type="ECO:0000256" key="2">
    <source>
        <dbReference type="ARBA" id="ARBA00022454"/>
    </source>
</evidence>
<name>F2UEG8_SALR5</name>
<feature type="compositionally biased region" description="Acidic residues" evidence="12">
    <location>
        <begin position="916"/>
        <end position="963"/>
    </location>
</feature>
<keyword evidence="17" id="KW-1185">Reference proteome</keyword>
<dbReference type="InterPro" id="IPR048969">
    <property type="entry name" value="FACT_SPT16_C"/>
</dbReference>
<dbReference type="InterPro" id="IPR011993">
    <property type="entry name" value="PH-like_dom_sf"/>
</dbReference>
<dbReference type="FunFam" id="2.30.29.210:FF:000001">
    <property type="entry name" value="FACT complex subunit spt16"/>
    <property type="match status" value="1"/>
</dbReference>
<evidence type="ECO:0000313" key="16">
    <source>
        <dbReference type="EMBL" id="EGD75018.1"/>
    </source>
</evidence>
<keyword evidence="3 10" id="KW-0235">DNA replication</keyword>
<dbReference type="InterPro" id="IPR029148">
    <property type="entry name" value="FACT-SPT16_Nlobe"/>
</dbReference>